<evidence type="ECO:0000313" key="1">
    <source>
        <dbReference type="EMBL" id="KZN96852.1"/>
    </source>
</evidence>
<dbReference type="EMBL" id="LWBR01000013">
    <property type="protein sequence ID" value="KZN96852.1"/>
    <property type="molecule type" value="Genomic_DNA"/>
</dbReference>
<name>A0A165Y965_9BACI</name>
<keyword evidence="2" id="KW-1185">Reference proteome</keyword>
<dbReference type="STRING" id="33936.AZI98_04535"/>
<dbReference type="Pfam" id="PF01944">
    <property type="entry name" value="SpoIIM"/>
    <property type="match status" value="1"/>
</dbReference>
<dbReference type="Proteomes" id="UP000076476">
    <property type="component" value="Unassembled WGS sequence"/>
</dbReference>
<reference evidence="1 2" key="1">
    <citation type="submission" date="2016-04" db="EMBL/GenBank/DDBJ databases">
        <title>Draft genome sequence of Aeribacillus pallidus 8m3 from petroleum reservoir.</title>
        <authorList>
            <person name="Poltaraus A.B."/>
            <person name="Nazina T.N."/>
            <person name="Tourova T.P."/>
            <person name="Malakho S.M."/>
            <person name="Korshunova A.V."/>
            <person name="Sokolova D.S."/>
        </authorList>
    </citation>
    <scope>NUCLEOTIDE SEQUENCE [LARGE SCALE GENOMIC DNA]</scope>
    <source>
        <strain evidence="1 2">8m3</strain>
    </source>
</reference>
<dbReference type="InterPro" id="IPR002798">
    <property type="entry name" value="SpoIIM-like"/>
</dbReference>
<comment type="caution">
    <text evidence="1">The sequence shown here is derived from an EMBL/GenBank/DDBJ whole genome shotgun (WGS) entry which is preliminary data.</text>
</comment>
<gene>
    <name evidence="1" type="ORF">AZI98_04535</name>
</gene>
<evidence type="ECO:0000313" key="2">
    <source>
        <dbReference type="Proteomes" id="UP000076476"/>
    </source>
</evidence>
<dbReference type="AlphaFoldDB" id="A0A165Y965"/>
<accession>A0A165Y965</accession>
<proteinExistence type="predicted"/>
<protein>
    <submittedName>
        <fullName evidence="1">Uncharacterized protein</fullName>
    </submittedName>
</protein>
<organism evidence="1 2">
    <name type="scientific">Aeribacillus pallidus</name>
    <dbReference type="NCBI Taxonomy" id="33936"/>
    <lineage>
        <taxon>Bacteria</taxon>
        <taxon>Bacillati</taxon>
        <taxon>Bacillota</taxon>
        <taxon>Bacilli</taxon>
        <taxon>Bacillales</taxon>
        <taxon>Bacillaceae</taxon>
        <taxon>Aeribacillus</taxon>
    </lineage>
</organism>
<sequence>MNRQFVIKREEFMKIPLLIFGFLLAGFFFGALLEVDLKREALDLNFIDIFFNNASIGIMLVLLTSFISYPIILYNSFFLGLNIYFGIELFGVYKTFMTLIFHTPIEIVGWIICIIASKRMKDFYKTVLKKEINKENIKAVCMLLLTMIAVYFVAAIVEYYAFEFLGGHKWLN</sequence>